<feature type="transmembrane region" description="Helical" evidence="8">
    <location>
        <begin position="348"/>
        <end position="371"/>
    </location>
</feature>
<feature type="compositionally biased region" description="Low complexity" evidence="7">
    <location>
        <begin position="151"/>
        <end position="161"/>
    </location>
</feature>
<keyword evidence="10" id="KW-1185">Reference proteome</keyword>
<dbReference type="AlphaFoldDB" id="A0A2D3V7Z6"/>
<dbReference type="Proteomes" id="UP000225277">
    <property type="component" value="Unassembled WGS sequence"/>
</dbReference>
<keyword evidence="2" id="KW-0328">Glycosyltransferase</keyword>
<evidence type="ECO:0000256" key="4">
    <source>
        <dbReference type="ARBA" id="ARBA00022692"/>
    </source>
</evidence>
<evidence type="ECO:0000256" key="5">
    <source>
        <dbReference type="ARBA" id="ARBA00022989"/>
    </source>
</evidence>
<feature type="region of interest" description="Disordered" evidence="7">
    <location>
        <begin position="62"/>
        <end position="96"/>
    </location>
</feature>
<evidence type="ECO:0000313" key="9">
    <source>
        <dbReference type="EMBL" id="CZT21560.1"/>
    </source>
</evidence>
<evidence type="ECO:0000256" key="2">
    <source>
        <dbReference type="ARBA" id="ARBA00022676"/>
    </source>
</evidence>
<dbReference type="RefSeq" id="XP_023628449.1">
    <property type="nucleotide sequence ID" value="XM_023772681.1"/>
</dbReference>
<dbReference type="GO" id="GO:0016020">
    <property type="term" value="C:membrane"/>
    <property type="evidence" value="ECO:0007669"/>
    <property type="project" value="UniProtKB-SubCell"/>
</dbReference>
<dbReference type="OrthoDB" id="72851at2759"/>
<evidence type="ECO:0000256" key="1">
    <source>
        <dbReference type="ARBA" id="ARBA00004141"/>
    </source>
</evidence>
<feature type="region of interest" description="Disordered" evidence="7">
    <location>
        <begin position="278"/>
        <end position="304"/>
    </location>
</feature>
<dbReference type="PANTHER" id="PTHR43867:SF2">
    <property type="entry name" value="CELLULOSE SYNTHASE CATALYTIC SUBUNIT A [UDP-FORMING]"/>
    <property type="match status" value="1"/>
</dbReference>
<evidence type="ECO:0000256" key="3">
    <source>
        <dbReference type="ARBA" id="ARBA00022679"/>
    </source>
</evidence>
<keyword evidence="6 8" id="KW-0472">Membrane</keyword>
<organism evidence="9 10">
    <name type="scientific">Ramularia collo-cygni</name>
    <dbReference type="NCBI Taxonomy" id="112498"/>
    <lineage>
        <taxon>Eukaryota</taxon>
        <taxon>Fungi</taxon>
        <taxon>Dikarya</taxon>
        <taxon>Ascomycota</taxon>
        <taxon>Pezizomycotina</taxon>
        <taxon>Dothideomycetes</taxon>
        <taxon>Dothideomycetidae</taxon>
        <taxon>Mycosphaerellales</taxon>
        <taxon>Mycosphaerellaceae</taxon>
        <taxon>Ramularia</taxon>
    </lineage>
</organism>
<gene>
    <name evidence="9" type="ORF">RCC_07424</name>
</gene>
<feature type="region of interest" description="Disordered" evidence="7">
    <location>
        <begin position="133"/>
        <end position="202"/>
    </location>
</feature>
<dbReference type="EMBL" id="FJUY01000011">
    <property type="protein sequence ID" value="CZT21560.1"/>
    <property type="molecule type" value="Genomic_DNA"/>
</dbReference>
<feature type="compositionally biased region" description="Basic and acidic residues" evidence="7">
    <location>
        <begin position="286"/>
        <end position="299"/>
    </location>
</feature>
<name>A0A2D3V7Z6_9PEZI</name>
<dbReference type="InterPro" id="IPR029044">
    <property type="entry name" value="Nucleotide-diphossugar_trans"/>
</dbReference>
<feature type="region of interest" description="Disordered" evidence="7">
    <location>
        <begin position="1"/>
        <end position="29"/>
    </location>
</feature>
<keyword evidence="5 8" id="KW-1133">Transmembrane helix</keyword>
<evidence type="ECO:0000313" key="10">
    <source>
        <dbReference type="Proteomes" id="UP000225277"/>
    </source>
</evidence>
<feature type="compositionally biased region" description="Basic and acidic residues" evidence="7">
    <location>
        <begin position="172"/>
        <end position="182"/>
    </location>
</feature>
<sequence>MQGPAISFRAEQIGAEVASRDRRKDNAKSPMEIDIELEALAVRARAVGKSLVQSDLERLSMQLQDLDEPPPRRFGQNTLNSVHSNASSGASRNDVETLPELSTSYCSTPSNGEFIPRTPSNLSQLTVNHAGVKALSGTGRPRTSSPLVTGVSSANESNVSSSDRHSSRRLSRPSEEELKRFTTSDGSYSEARRRQRSSSFSAVQHNLYSTEASKLQHNPELATRCRRASLPSVIDQSEALTWFGTSPIHRRDINLPAGIPAYPKRVAPRRPEDEIETIGGAEDAVEDQKCLPQSDEKTSSSDSSKASVWSRAAASIEATYYPSESPPLIMPTGPTDLEKTLYLKTNRLGLYSFGVFSFLSLSVGMWLFVVSSVSSVRGVDGSIYTDTSKSVFYWFGAVVFLLQLYLIISYTVSICGKDYDITKHHRILAENPIDPQGIDCPSIDVYLPCCKEPIEILENTYKHIQQLQWPAGKLKVWVLDDGGSGAVQTLAGSYGYNYICREDRPRLKKAGNLRWAFARTEGDFFAIFDAVSTHPPEIAPWRMVC</sequence>
<dbReference type="GO" id="GO:0016757">
    <property type="term" value="F:glycosyltransferase activity"/>
    <property type="evidence" value="ECO:0007669"/>
    <property type="project" value="UniProtKB-KW"/>
</dbReference>
<feature type="transmembrane region" description="Helical" evidence="8">
    <location>
        <begin position="391"/>
        <end position="416"/>
    </location>
</feature>
<feature type="compositionally biased region" description="Basic and acidic residues" evidence="7">
    <location>
        <begin position="18"/>
        <end position="27"/>
    </location>
</feature>
<protein>
    <submittedName>
        <fullName evidence="9">Uncharacterized protein</fullName>
    </submittedName>
</protein>
<reference evidence="9 10" key="1">
    <citation type="submission" date="2016-03" db="EMBL/GenBank/DDBJ databases">
        <authorList>
            <person name="Ploux O."/>
        </authorList>
    </citation>
    <scope>NUCLEOTIDE SEQUENCE [LARGE SCALE GENOMIC DNA]</scope>
    <source>
        <strain evidence="9 10">URUG2</strain>
    </source>
</reference>
<dbReference type="Gene3D" id="3.90.550.10">
    <property type="entry name" value="Spore Coat Polysaccharide Biosynthesis Protein SpsA, Chain A"/>
    <property type="match status" value="1"/>
</dbReference>
<dbReference type="SUPFAM" id="SSF53448">
    <property type="entry name" value="Nucleotide-diphospho-sugar transferases"/>
    <property type="match status" value="1"/>
</dbReference>
<evidence type="ECO:0000256" key="6">
    <source>
        <dbReference type="ARBA" id="ARBA00023136"/>
    </source>
</evidence>
<keyword evidence="3" id="KW-0808">Transferase</keyword>
<evidence type="ECO:0000256" key="7">
    <source>
        <dbReference type="SAM" id="MobiDB-lite"/>
    </source>
</evidence>
<dbReference type="InterPro" id="IPR050321">
    <property type="entry name" value="Glycosyltr_2/OpgH_subfam"/>
</dbReference>
<keyword evidence="4 8" id="KW-0812">Transmembrane</keyword>
<accession>A0A2D3V7Z6</accession>
<comment type="subcellular location">
    <subcellularLocation>
        <location evidence="1">Membrane</location>
        <topology evidence="1">Multi-pass membrane protein</topology>
    </subcellularLocation>
</comment>
<dbReference type="STRING" id="112498.A0A2D3V7Z6"/>
<feature type="compositionally biased region" description="Polar residues" evidence="7">
    <location>
        <begin position="75"/>
        <end position="91"/>
    </location>
</feature>
<dbReference type="GeneID" id="35602542"/>
<proteinExistence type="predicted"/>
<evidence type="ECO:0000256" key="8">
    <source>
        <dbReference type="SAM" id="Phobius"/>
    </source>
</evidence>
<dbReference type="PANTHER" id="PTHR43867">
    <property type="entry name" value="CELLULOSE SYNTHASE CATALYTIC SUBUNIT A [UDP-FORMING]"/>
    <property type="match status" value="1"/>
</dbReference>